<proteinExistence type="predicted"/>
<protein>
    <submittedName>
        <fullName evidence="1">Uncharacterized protein</fullName>
    </submittedName>
</protein>
<keyword evidence="2" id="KW-1185">Reference proteome</keyword>
<name>A0ACD5GVC5_9CYAN</name>
<dbReference type="Proteomes" id="UP000095472">
    <property type="component" value="Chromosome"/>
</dbReference>
<reference evidence="1 2" key="1">
    <citation type="journal article" date="2016" name="Genome Announc.">
        <title>Draft Genome Sequence of the Thermotolerant Cyanobacterium Desertifilum sp. IPPAS B-1220.</title>
        <authorList>
            <person name="Mironov K.S."/>
            <person name="Sinetova M.A."/>
            <person name="Bolatkhan K."/>
            <person name="Zayadan B.K."/>
            <person name="Ustinova V.V."/>
            <person name="Kupriyanova E.V."/>
            <person name="Skrypnik A.N."/>
            <person name="Gogoleva N.E."/>
            <person name="Gogolev Y.V."/>
            <person name="Los D.A."/>
        </authorList>
    </citation>
    <scope>NUCLEOTIDE SEQUENCE [LARGE SCALE GENOMIC DNA]</scope>
    <source>
        <strain evidence="1 2">IPPAS B-1220</strain>
    </source>
</reference>
<organism evidence="1 2">
    <name type="scientific">Desertifilum tharense IPPAS B-1220</name>
    <dbReference type="NCBI Taxonomy" id="1781255"/>
    <lineage>
        <taxon>Bacteria</taxon>
        <taxon>Bacillati</taxon>
        <taxon>Cyanobacteriota</taxon>
        <taxon>Cyanophyceae</taxon>
        <taxon>Desertifilales</taxon>
        <taxon>Desertifilaceae</taxon>
        <taxon>Desertifilum</taxon>
    </lineage>
</organism>
<sequence length="69" mass="7462">MSNDAADDLQRWRSQIRAEENLQEARRLAGGATPEALAAAIRTVPIASRILVPSEMKPISLFLNGASKS</sequence>
<accession>A0ACD5GVC5</accession>
<dbReference type="EMBL" id="CP182909">
    <property type="protein sequence ID" value="XPM64566.1"/>
    <property type="molecule type" value="Genomic_DNA"/>
</dbReference>
<evidence type="ECO:0000313" key="2">
    <source>
        <dbReference type="Proteomes" id="UP000095472"/>
    </source>
</evidence>
<evidence type="ECO:0000313" key="1">
    <source>
        <dbReference type="EMBL" id="XPM64566.1"/>
    </source>
</evidence>
<gene>
    <name evidence="1" type="ORF">BH720_000495</name>
</gene>